<feature type="region of interest" description="Disordered" evidence="2">
    <location>
        <begin position="692"/>
        <end position="714"/>
    </location>
</feature>
<gene>
    <name evidence="5" type="ORF">PPRIM_AZ9-3.1.T0080529</name>
</gene>
<dbReference type="GO" id="GO:0005886">
    <property type="term" value="C:plasma membrane"/>
    <property type="evidence" value="ECO:0007669"/>
    <property type="project" value="TreeGrafter"/>
</dbReference>
<evidence type="ECO:0008006" key="7">
    <source>
        <dbReference type="Google" id="ProtNLM"/>
    </source>
</evidence>
<evidence type="ECO:0000313" key="6">
    <source>
        <dbReference type="Proteomes" id="UP000688137"/>
    </source>
</evidence>
<dbReference type="SMART" id="SM00239">
    <property type="entry name" value="C2"/>
    <property type="match status" value="2"/>
</dbReference>
<feature type="domain" description="C2" evidence="3">
    <location>
        <begin position="1"/>
        <end position="109"/>
    </location>
</feature>
<evidence type="ECO:0000256" key="1">
    <source>
        <dbReference type="ARBA" id="ARBA00022737"/>
    </source>
</evidence>
<feature type="compositionally biased region" description="Polar residues" evidence="2">
    <location>
        <begin position="705"/>
        <end position="714"/>
    </location>
</feature>
<protein>
    <recommendedName>
        <fullName evidence="7">Copine</fullName>
    </recommendedName>
</protein>
<dbReference type="PANTHER" id="PTHR10857">
    <property type="entry name" value="COPINE"/>
    <property type="match status" value="1"/>
</dbReference>
<dbReference type="PROSITE" id="PS50004">
    <property type="entry name" value="C2"/>
    <property type="match status" value="1"/>
</dbReference>
<dbReference type="Pfam" id="PF00168">
    <property type="entry name" value="C2"/>
    <property type="match status" value="2"/>
</dbReference>
<dbReference type="EMBL" id="CAJJDM010000004">
    <property type="protein sequence ID" value="CAD8044960.1"/>
    <property type="molecule type" value="Genomic_DNA"/>
</dbReference>
<dbReference type="InterPro" id="IPR045052">
    <property type="entry name" value="Copine"/>
</dbReference>
<reference evidence="5" key="1">
    <citation type="submission" date="2021-01" db="EMBL/GenBank/DDBJ databases">
        <authorList>
            <consortium name="Genoscope - CEA"/>
            <person name="William W."/>
        </authorList>
    </citation>
    <scope>NUCLEOTIDE SEQUENCE</scope>
</reference>
<dbReference type="GO" id="GO:0071277">
    <property type="term" value="P:cellular response to calcium ion"/>
    <property type="evidence" value="ECO:0007669"/>
    <property type="project" value="TreeGrafter"/>
</dbReference>
<evidence type="ECO:0000259" key="3">
    <source>
        <dbReference type="PROSITE" id="PS50004"/>
    </source>
</evidence>
<dbReference type="PANTHER" id="PTHR10857:SF106">
    <property type="entry name" value="C2 DOMAIN-CONTAINING PROTEIN"/>
    <property type="match status" value="1"/>
</dbReference>
<accession>A0A8S1JWL0</accession>
<keyword evidence="6" id="KW-1185">Reference proteome</keyword>
<comment type="caution">
    <text evidence="5">The sequence shown here is derived from an EMBL/GenBank/DDBJ whole genome shotgun (WGS) entry which is preliminary data.</text>
</comment>
<dbReference type="Pfam" id="PF07002">
    <property type="entry name" value="Copine"/>
    <property type="match status" value="1"/>
</dbReference>
<dbReference type="InterPro" id="IPR002035">
    <property type="entry name" value="VWF_A"/>
</dbReference>
<organism evidence="5 6">
    <name type="scientific">Paramecium primaurelia</name>
    <dbReference type="NCBI Taxonomy" id="5886"/>
    <lineage>
        <taxon>Eukaryota</taxon>
        <taxon>Sar</taxon>
        <taxon>Alveolata</taxon>
        <taxon>Ciliophora</taxon>
        <taxon>Intramacronucleata</taxon>
        <taxon>Oligohymenophorea</taxon>
        <taxon>Peniculida</taxon>
        <taxon>Parameciidae</taxon>
        <taxon>Paramecium</taxon>
    </lineage>
</organism>
<dbReference type="InterPro" id="IPR010734">
    <property type="entry name" value="Copine_C"/>
</dbReference>
<dbReference type="InterPro" id="IPR037768">
    <property type="entry name" value="C2B_Copine"/>
</dbReference>
<proteinExistence type="predicted"/>
<dbReference type="InterPro" id="IPR000008">
    <property type="entry name" value="C2_dom"/>
</dbReference>
<dbReference type="GO" id="GO:0005544">
    <property type="term" value="F:calcium-dependent phospholipid binding"/>
    <property type="evidence" value="ECO:0007669"/>
    <property type="project" value="InterPro"/>
</dbReference>
<feature type="domain" description="VWFA" evidence="4">
    <location>
        <begin position="277"/>
        <end position="499"/>
    </location>
</feature>
<evidence type="ECO:0000256" key="2">
    <source>
        <dbReference type="SAM" id="MobiDB-lite"/>
    </source>
</evidence>
<keyword evidence="1" id="KW-0677">Repeat</keyword>
<name>A0A8S1JWL0_PARPR</name>
<sequence length="714" mass="83313">MSSQQKFFVVRIKCYELNPIQNVSEINSVVIVKEQADNKWNEKGKTEIQLNQRNPQFSTSIQLNYQFEISYKVLFEVYNCQQEKRHLIGYTEVNIQTLLAAKDQIYYTDICNKSKKVGRIVIIGEYQKYKNDMVELILSAESLSRKCCIFNLSPSQPYIKISRTFQDTNESNLVYQSEPIKYPERRTWPEIKKMARDICNNDSDAVLQIDIYDKGRSNDIYIGSVNLSISQMLDKKGYRNLQHKGNQSIIGQLSIQKCLFREIPTFEQYLQEGLQLNLMISIDFTDSNLEPTNPQSLHYFDVTNKRLSQYEQALRNVSEILIQYDHDKRVPLFGFGFEMNGKAHHCYPLNHNLEDPEVVNILGLFQTYRNFVGTVKFSGPTLFRPTLKEAMKTAKGFKDAGSEKYVVLAILTDGIISDFDGSFEMIVDCCELPISIIIIGIGDADFTLMERLNNNELNEIDSQGRKATRDLVKFVVFNNYKNEQKKFAQEVLSELPDQVVNYMSTIGKMPGNREQKQQPFIVQNYQFDQYYQPKGIQRQNTLKRLLGEADEEYQPDERTIVTQNQQQFMQQQPFLFQQQLDQGKGQQVFGQHLYHQIYNNVQNPLQTEQENFKQPYTSQNLYNLNQDQQTQNNIQQSTFLNGLMSNHNNTQMIQGNNIQPIQSISHIIEHPDINKQRQHSDVSFPLIDNDDQQQEHIQRDEERAQYNSNQKENH</sequence>
<dbReference type="Proteomes" id="UP000688137">
    <property type="component" value="Unassembled WGS sequence"/>
</dbReference>
<evidence type="ECO:0000313" key="5">
    <source>
        <dbReference type="EMBL" id="CAD8044960.1"/>
    </source>
</evidence>
<dbReference type="AlphaFoldDB" id="A0A8S1JWL0"/>
<dbReference type="OMA" id="RDICNND"/>
<dbReference type="CDD" id="cd04047">
    <property type="entry name" value="C2B_Copine"/>
    <property type="match status" value="1"/>
</dbReference>
<feature type="compositionally biased region" description="Basic and acidic residues" evidence="2">
    <location>
        <begin position="693"/>
        <end position="704"/>
    </location>
</feature>
<dbReference type="PROSITE" id="PS50234">
    <property type="entry name" value="VWFA"/>
    <property type="match status" value="1"/>
</dbReference>
<evidence type="ECO:0000259" key="4">
    <source>
        <dbReference type="PROSITE" id="PS50234"/>
    </source>
</evidence>